<dbReference type="InterPro" id="IPR028364">
    <property type="entry name" value="Ribosomal_uL1/biogenesis"/>
</dbReference>
<dbReference type="Proteomes" id="UP001275932">
    <property type="component" value="Unassembled WGS sequence"/>
</dbReference>
<keyword evidence="6 9" id="KW-0689">Ribosomal protein</keyword>
<dbReference type="Pfam" id="PF00687">
    <property type="entry name" value="Ribosomal_L1"/>
    <property type="match status" value="1"/>
</dbReference>
<gene>
    <name evidence="9 10" type="primary">rplA</name>
    <name evidence="10" type="ORF">MOX91_00045</name>
</gene>
<dbReference type="EMBL" id="JALBUT010000001">
    <property type="protein sequence ID" value="MDX8414575.1"/>
    <property type="molecule type" value="Genomic_DNA"/>
</dbReference>
<dbReference type="SUPFAM" id="SSF56808">
    <property type="entry name" value="Ribosomal protein L1"/>
    <property type="match status" value="1"/>
</dbReference>
<evidence type="ECO:0000256" key="5">
    <source>
        <dbReference type="ARBA" id="ARBA00022884"/>
    </source>
</evidence>
<evidence type="ECO:0000256" key="8">
    <source>
        <dbReference type="ARBA" id="ARBA00035241"/>
    </source>
</evidence>
<keyword evidence="11" id="KW-1185">Reference proteome</keyword>
<organism evidence="10 11">
    <name type="scientific">Intestinicryptomonas porci</name>
    <dbReference type="NCBI Taxonomy" id="2926320"/>
    <lineage>
        <taxon>Bacteria</taxon>
        <taxon>Pseudomonadati</taxon>
        <taxon>Verrucomicrobiota</taxon>
        <taxon>Opitutia</taxon>
        <taxon>Opitutales</taxon>
        <taxon>Intestinicryptomonaceae</taxon>
        <taxon>Intestinicryptomonas</taxon>
    </lineage>
</organism>
<dbReference type="CDD" id="cd00403">
    <property type="entry name" value="Ribosomal_L1"/>
    <property type="match status" value="1"/>
</dbReference>
<comment type="caution">
    <text evidence="10">The sequence shown here is derived from an EMBL/GenBank/DDBJ whole genome shotgun (WGS) entry which is preliminary data.</text>
</comment>
<comment type="function">
    <text evidence="9">Protein L1 is also a translational repressor protein, it controls the translation of the L11 operon by binding to its mRNA.</text>
</comment>
<evidence type="ECO:0000313" key="11">
    <source>
        <dbReference type="Proteomes" id="UP001275932"/>
    </source>
</evidence>
<evidence type="ECO:0000256" key="3">
    <source>
        <dbReference type="ARBA" id="ARBA00022730"/>
    </source>
</evidence>
<evidence type="ECO:0000256" key="1">
    <source>
        <dbReference type="ARBA" id="ARBA00010531"/>
    </source>
</evidence>
<proteinExistence type="inferred from homology"/>
<dbReference type="InterPro" id="IPR016095">
    <property type="entry name" value="Ribosomal_uL1_3-a/b-sand"/>
</dbReference>
<evidence type="ECO:0000256" key="4">
    <source>
        <dbReference type="ARBA" id="ARBA00022845"/>
    </source>
</evidence>
<evidence type="ECO:0000256" key="9">
    <source>
        <dbReference type="HAMAP-Rule" id="MF_01318"/>
    </source>
</evidence>
<protein>
    <recommendedName>
        <fullName evidence="8 9">Large ribosomal subunit protein uL1</fullName>
    </recommendedName>
</protein>
<dbReference type="InterPro" id="IPR023674">
    <property type="entry name" value="Ribosomal_uL1-like"/>
</dbReference>
<comment type="function">
    <text evidence="9">Binds directly to 23S rRNA. The L1 stalk is quite mobile in the ribosome, and is involved in E site tRNA release.</text>
</comment>
<dbReference type="PANTHER" id="PTHR36427">
    <property type="entry name" value="54S RIBOSOMAL PROTEIN L1, MITOCHONDRIAL"/>
    <property type="match status" value="1"/>
</dbReference>
<keyword evidence="4 9" id="KW-0810">Translation regulation</keyword>
<reference evidence="10 11" key="1">
    <citation type="submission" date="2022-03" db="EMBL/GenBank/DDBJ databases">
        <title>Novel taxa within the pig intestine.</title>
        <authorList>
            <person name="Wylensek D."/>
            <person name="Bishof K."/>
            <person name="Afrizal A."/>
            <person name="Clavel T."/>
        </authorList>
    </citation>
    <scope>NUCLEOTIDE SEQUENCE [LARGE SCALE GENOMIC DNA]</scope>
    <source>
        <strain evidence="10 11">CLA-KB-P66</strain>
    </source>
</reference>
<evidence type="ECO:0000313" key="10">
    <source>
        <dbReference type="EMBL" id="MDX8414575.1"/>
    </source>
</evidence>
<evidence type="ECO:0000256" key="6">
    <source>
        <dbReference type="ARBA" id="ARBA00022980"/>
    </source>
</evidence>
<keyword evidence="5 9" id="KW-0694">RNA-binding</keyword>
<dbReference type="Gene3D" id="3.30.190.20">
    <property type="match status" value="1"/>
</dbReference>
<dbReference type="HAMAP" id="MF_01318_B">
    <property type="entry name" value="Ribosomal_uL1_B"/>
    <property type="match status" value="1"/>
</dbReference>
<name>A0ABU4WDC6_9BACT</name>
<evidence type="ECO:0000256" key="7">
    <source>
        <dbReference type="ARBA" id="ARBA00023274"/>
    </source>
</evidence>
<dbReference type="InterPro" id="IPR005878">
    <property type="entry name" value="Ribosom_uL1_bac-type"/>
</dbReference>
<accession>A0ABU4WDC6</accession>
<comment type="similarity">
    <text evidence="1 9">Belongs to the universal ribosomal protein uL1 family.</text>
</comment>
<dbReference type="Gene3D" id="3.40.50.790">
    <property type="match status" value="1"/>
</dbReference>
<keyword evidence="9" id="KW-0820">tRNA-binding</keyword>
<dbReference type="PANTHER" id="PTHR36427:SF3">
    <property type="entry name" value="LARGE RIBOSOMAL SUBUNIT PROTEIN UL1M"/>
    <property type="match status" value="1"/>
</dbReference>
<keyword evidence="7 9" id="KW-0687">Ribonucleoprotein</keyword>
<evidence type="ECO:0000256" key="2">
    <source>
        <dbReference type="ARBA" id="ARBA00022491"/>
    </source>
</evidence>
<dbReference type="NCBIfam" id="TIGR01169">
    <property type="entry name" value="rplA_bact"/>
    <property type="match status" value="1"/>
</dbReference>
<keyword evidence="3 9" id="KW-0699">rRNA-binding</keyword>
<comment type="subunit">
    <text evidence="9">Part of the 50S ribosomal subunit.</text>
</comment>
<dbReference type="GO" id="GO:0005840">
    <property type="term" value="C:ribosome"/>
    <property type="evidence" value="ECO:0007669"/>
    <property type="project" value="UniProtKB-KW"/>
</dbReference>
<dbReference type="InterPro" id="IPR002143">
    <property type="entry name" value="Ribosomal_uL1"/>
</dbReference>
<sequence>MVKRSKRYASAAKSGGAEAKSLEDAVKALEGMQKAKFDETVELSFKLVVDPKQSNQMVRGTVRLPNGSGKKVRVLVFTENADAALAAGADFAGLDDMLKKIEGGWIDFDVAIATTSAMKEVRRAARVLGPRGLMPNPKSGTVTDDVASAIQEVKAGRVEYKMDKTANLSIVIGKRSFSAEKLLENAKAALQSLMAAKPEAIKGKFVKSVTLSSTMSPAVKVALSEVGE</sequence>
<keyword evidence="2 9" id="KW-0678">Repressor</keyword>
<dbReference type="RefSeq" id="WP_370396025.1">
    <property type="nucleotide sequence ID" value="NZ_JALBUT010000001.1"/>
</dbReference>
<dbReference type="PIRSF" id="PIRSF002155">
    <property type="entry name" value="Ribosomal_L1"/>
    <property type="match status" value="1"/>
</dbReference>